<dbReference type="NCBIfam" id="TIGR01145">
    <property type="entry name" value="ATP_synt_delta"/>
    <property type="match status" value="1"/>
</dbReference>
<sequence length="183" mass="21417">MNKSKEYGYALYDLAAEEGLEEEIEKEFAEIALIFESNHDFMKLLSNPRISTSERIQVIEDVFVNRIQPYLLYLLKIFTGSRDVSLIPLVFKEYENKYYQEKNILPVTVISAVELNENQKQHIISKLEKLMNQAIVLQNKVDETCIGGILLEYRGHMIDASVRNRFKKLQYEIKNTDYLQAEV</sequence>
<comment type="subcellular location">
    <subcellularLocation>
        <location evidence="7">Cell membrane</location>
        <topology evidence="7">Peripheral membrane protein</topology>
    </subcellularLocation>
    <subcellularLocation>
        <location evidence="1">Membrane</location>
    </subcellularLocation>
</comment>
<keyword evidence="5 7" id="KW-0472">Membrane</keyword>
<evidence type="ECO:0000256" key="4">
    <source>
        <dbReference type="ARBA" id="ARBA00023065"/>
    </source>
</evidence>
<comment type="function">
    <text evidence="7">This protein is part of the stalk that links CF(0) to CF(1). It either transmits conformational changes from CF(0) to CF(1) or is implicated in proton conduction.</text>
</comment>
<evidence type="ECO:0000256" key="7">
    <source>
        <dbReference type="HAMAP-Rule" id="MF_01416"/>
    </source>
</evidence>
<dbReference type="SUPFAM" id="SSF47928">
    <property type="entry name" value="N-terminal domain of the delta subunit of the F1F0-ATP synthase"/>
    <property type="match status" value="1"/>
</dbReference>
<dbReference type="RefSeq" id="WP_342757814.1">
    <property type="nucleotide sequence ID" value="NZ_CP146256.1"/>
</dbReference>
<evidence type="ECO:0000256" key="5">
    <source>
        <dbReference type="ARBA" id="ARBA00023136"/>
    </source>
</evidence>
<accession>A0ABZ3EXE4</accession>
<dbReference type="EMBL" id="CP146256">
    <property type="protein sequence ID" value="XAH74220.1"/>
    <property type="molecule type" value="Genomic_DNA"/>
</dbReference>
<evidence type="ECO:0000256" key="3">
    <source>
        <dbReference type="ARBA" id="ARBA00022781"/>
    </source>
</evidence>
<dbReference type="Pfam" id="PF00213">
    <property type="entry name" value="OSCP"/>
    <property type="match status" value="1"/>
</dbReference>
<keyword evidence="7" id="KW-0139">CF(1)</keyword>
<keyword evidence="7" id="KW-1003">Cell membrane</keyword>
<dbReference type="InterPro" id="IPR026015">
    <property type="entry name" value="ATP_synth_OSCP/delta_N_sf"/>
</dbReference>
<keyword evidence="4 7" id="KW-0406">Ion transport</keyword>
<name>A0ABZ3EXE4_9FIRM</name>
<evidence type="ECO:0000256" key="6">
    <source>
        <dbReference type="ARBA" id="ARBA00023310"/>
    </source>
</evidence>
<dbReference type="PANTHER" id="PTHR11910">
    <property type="entry name" value="ATP SYNTHASE DELTA CHAIN"/>
    <property type="match status" value="1"/>
</dbReference>
<keyword evidence="9" id="KW-1185">Reference proteome</keyword>
<reference evidence="8 9" key="1">
    <citation type="submission" date="2024-02" db="EMBL/GenBank/DDBJ databases">
        <title>Bacterial strain from lacustrine sediment.</title>
        <authorList>
            <person name="Petit C."/>
            <person name="Fadhlaoui K."/>
        </authorList>
    </citation>
    <scope>NUCLEOTIDE SEQUENCE [LARGE SCALE GENOMIC DNA]</scope>
    <source>
        <strain evidence="8 9">IPX-CK</strain>
    </source>
</reference>
<keyword evidence="3 7" id="KW-0375">Hydrogen ion transport</keyword>
<organism evidence="8 9">
    <name type="scientific">Kineothrix sedimenti</name>
    <dbReference type="NCBI Taxonomy" id="3123317"/>
    <lineage>
        <taxon>Bacteria</taxon>
        <taxon>Bacillati</taxon>
        <taxon>Bacillota</taxon>
        <taxon>Clostridia</taxon>
        <taxon>Lachnospirales</taxon>
        <taxon>Lachnospiraceae</taxon>
        <taxon>Kineothrix</taxon>
    </lineage>
</organism>
<comment type="function">
    <text evidence="7">F(1)F(0) ATP synthase produces ATP from ADP in the presence of a proton or sodium gradient. F-type ATPases consist of two structural domains, F(1) containing the extramembraneous catalytic core and F(0) containing the membrane proton channel, linked together by a central stalk and a peripheral stalk. During catalysis, ATP synthesis in the catalytic domain of F(1) is coupled via a rotary mechanism of the central stalk subunits to proton translocation.</text>
</comment>
<dbReference type="Proteomes" id="UP001451571">
    <property type="component" value="Chromosome"/>
</dbReference>
<dbReference type="PRINTS" id="PR00125">
    <property type="entry name" value="ATPASEDELTA"/>
</dbReference>
<keyword evidence="2 7" id="KW-0813">Transport</keyword>
<protein>
    <recommendedName>
        <fullName evidence="7">ATP synthase subunit delta</fullName>
    </recommendedName>
    <alternativeName>
        <fullName evidence="7">ATP synthase F(1) sector subunit delta</fullName>
    </alternativeName>
    <alternativeName>
        <fullName evidence="7">F-type ATPase subunit delta</fullName>
        <shortName evidence="7">F-ATPase subunit delta</shortName>
    </alternativeName>
</protein>
<gene>
    <name evidence="7 8" type="primary">atpH</name>
    <name evidence="8" type="ORF">V6984_00155</name>
</gene>
<proteinExistence type="inferred from homology"/>
<comment type="similarity">
    <text evidence="7">Belongs to the ATPase delta chain family.</text>
</comment>
<keyword evidence="6 7" id="KW-0066">ATP synthesis</keyword>
<dbReference type="InterPro" id="IPR000711">
    <property type="entry name" value="ATPase_OSCP/dsu"/>
</dbReference>
<evidence type="ECO:0000313" key="9">
    <source>
        <dbReference type="Proteomes" id="UP001451571"/>
    </source>
</evidence>
<evidence type="ECO:0000256" key="1">
    <source>
        <dbReference type="ARBA" id="ARBA00004370"/>
    </source>
</evidence>
<evidence type="ECO:0000256" key="2">
    <source>
        <dbReference type="ARBA" id="ARBA00022448"/>
    </source>
</evidence>
<evidence type="ECO:0000313" key="8">
    <source>
        <dbReference type="EMBL" id="XAH74220.1"/>
    </source>
</evidence>
<dbReference type="Gene3D" id="1.10.520.20">
    <property type="entry name" value="N-terminal domain of the delta subunit of the F1F0-ATP synthase"/>
    <property type="match status" value="1"/>
</dbReference>
<dbReference type="HAMAP" id="MF_01416">
    <property type="entry name" value="ATP_synth_delta_bact"/>
    <property type="match status" value="1"/>
</dbReference>